<evidence type="ECO:0000256" key="2">
    <source>
        <dbReference type="ARBA" id="ARBA00004818"/>
    </source>
</evidence>
<gene>
    <name evidence="5" type="primary">gph_2</name>
    <name evidence="5" type="ORF">ROE7235_00439</name>
</gene>
<dbReference type="Gene3D" id="3.40.50.1000">
    <property type="entry name" value="HAD superfamily/HAD-like"/>
    <property type="match status" value="1"/>
</dbReference>
<dbReference type="InterPro" id="IPR050155">
    <property type="entry name" value="HAD-like_hydrolase_sf"/>
</dbReference>
<evidence type="ECO:0000256" key="4">
    <source>
        <dbReference type="ARBA" id="ARBA00013078"/>
    </source>
</evidence>
<dbReference type="PANTHER" id="PTHR43434:SF1">
    <property type="entry name" value="PHOSPHOGLYCOLATE PHOSPHATASE"/>
    <property type="match status" value="1"/>
</dbReference>
<evidence type="ECO:0000313" key="5">
    <source>
        <dbReference type="EMBL" id="SUZ30713.1"/>
    </source>
</evidence>
<dbReference type="InterPro" id="IPR023214">
    <property type="entry name" value="HAD_sf"/>
</dbReference>
<evidence type="ECO:0000256" key="3">
    <source>
        <dbReference type="ARBA" id="ARBA00006171"/>
    </source>
</evidence>
<comment type="catalytic activity">
    <reaction evidence="1">
        <text>2-phosphoglycolate + H2O = glycolate + phosphate</text>
        <dbReference type="Rhea" id="RHEA:14369"/>
        <dbReference type="ChEBI" id="CHEBI:15377"/>
        <dbReference type="ChEBI" id="CHEBI:29805"/>
        <dbReference type="ChEBI" id="CHEBI:43474"/>
        <dbReference type="ChEBI" id="CHEBI:58033"/>
        <dbReference type="EC" id="3.1.3.18"/>
    </reaction>
</comment>
<name>A0A3B0M4J2_9RHOB</name>
<dbReference type="EC" id="3.1.3.18" evidence="4"/>
<protein>
    <recommendedName>
        <fullName evidence="4">phosphoglycolate phosphatase</fullName>
        <ecNumber evidence="4">3.1.3.18</ecNumber>
    </recommendedName>
</protein>
<dbReference type="SFLD" id="SFLDS00003">
    <property type="entry name" value="Haloacid_Dehalogenase"/>
    <property type="match status" value="1"/>
</dbReference>
<dbReference type="Gene3D" id="1.10.150.240">
    <property type="entry name" value="Putative phosphatase, domain 2"/>
    <property type="match status" value="1"/>
</dbReference>
<evidence type="ECO:0000256" key="1">
    <source>
        <dbReference type="ARBA" id="ARBA00000830"/>
    </source>
</evidence>
<dbReference type="GO" id="GO:0008967">
    <property type="term" value="F:phosphoglycolate phosphatase activity"/>
    <property type="evidence" value="ECO:0007669"/>
    <property type="project" value="UniProtKB-EC"/>
</dbReference>
<organism evidence="5 6">
    <name type="scientific">Roseinatronobacter ekhonensis</name>
    <dbReference type="NCBI Taxonomy" id="254356"/>
    <lineage>
        <taxon>Bacteria</taxon>
        <taxon>Pseudomonadati</taxon>
        <taxon>Pseudomonadota</taxon>
        <taxon>Alphaproteobacteria</taxon>
        <taxon>Rhodobacterales</taxon>
        <taxon>Paracoccaceae</taxon>
        <taxon>Roseinatronobacter</taxon>
    </lineage>
</organism>
<dbReference type="InterPro" id="IPR036412">
    <property type="entry name" value="HAD-like_sf"/>
</dbReference>
<dbReference type="RefSeq" id="WP_121093022.1">
    <property type="nucleotide sequence ID" value="NZ_UIHC01000003.1"/>
</dbReference>
<dbReference type="NCBIfam" id="TIGR01509">
    <property type="entry name" value="HAD-SF-IA-v3"/>
    <property type="match status" value="1"/>
</dbReference>
<evidence type="ECO:0000313" key="6">
    <source>
        <dbReference type="Proteomes" id="UP000272908"/>
    </source>
</evidence>
<dbReference type="OrthoDB" id="9797743at2"/>
<dbReference type="AlphaFoldDB" id="A0A3B0M4J2"/>
<comment type="similarity">
    <text evidence="3">Belongs to the HAD-like hydrolase superfamily. CbbY/CbbZ/Gph/YieH family.</text>
</comment>
<dbReference type="PRINTS" id="PR00413">
    <property type="entry name" value="HADHALOGNASE"/>
</dbReference>
<dbReference type="PANTHER" id="PTHR43434">
    <property type="entry name" value="PHOSPHOGLYCOLATE PHOSPHATASE"/>
    <property type="match status" value="1"/>
</dbReference>
<keyword evidence="6" id="KW-1185">Reference proteome</keyword>
<dbReference type="GO" id="GO:0006281">
    <property type="term" value="P:DNA repair"/>
    <property type="evidence" value="ECO:0007669"/>
    <property type="project" value="TreeGrafter"/>
</dbReference>
<dbReference type="EMBL" id="UIHC01000003">
    <property type="protein sequence ID" value="SUZ30713.1"/>
    <property type="molecule type" value="Genomic_DNA"/>
</dbReference>
<reference evidence="6" key="1">
    <citation type="submission" date="2018-08" db="EMBL/GenBank/DDBJ databases">
        <authorList>
            <person name="Rodrigo-Torres L."/>
            <person name="Arahal R. D."/>
            <person name="Lucena T."/>
        </authorList>
    </citation>
    <scope>NUCLEOTIDE SEQUENCE [LARGE SCALE GENOMIC DNA]</scope>
    <source>
        <strain evidence="6">CECT 7235</strain>
    </source>
</reference>
<dbReference type="InterPro" id="IPR023198">
    <property type="entry name" value="PGP-like_dom2"/>
</dbReference>
<proteinExistence type="inferred from homology"/>
<dbReference type="SUPFAM" id="SSF56784">
    <property type="entry name" value="HAD-like"/>
    <property type="match status" value="1"/>
</dbReference>
<dbReference type="GO" id="GO:0005829">
    <property type="term" value="C:cytosol"/>
    <property type="evidence" value="ECO:0007669"/>
    <property type="project" value="TreeGrafter"/>
</dbReference>
<dbReference type="CDD" id="cd01427">
    <property type="entry name" value="HAD_like"/>
    <property type="match status" value="1"/>
</dbReference>
<accession>A0A3B0M4J2</accession>
<dbReference type="Proteomes" id="UP000272908">
    <property type="component" value="Unassembled WGS sequence"/>
</dbReference>
<comment type="pathway">
    <text evidence="2">Organic acid metabolism; glycolate biosynthesis; glycolate from 2-phosphoglycolate: step 1/1.</text>
</comment>
<dbReference type="Pfam" id="PF00702">
    <property type="entry name" value="Hydrolase"/>
    <property type="match status" value="1"/>
</dbReference>
<dbReference type="SFLD" id="SFLDG01129">
    <property type="entry name" value="C1.5:_HAD__Beta-PGM__Phosphata"/>
    <property type="match status" value="1"/>
</dbReference>
<dbReference type="InterPro" id="IPR006439">
    <property type="entry name" value="HAD-SF_hydro_IA"/>
</dbReference>
<keyword evidence="5" id="KW-0378">Hydrolase</keyword>
<sequence length="231" mass="23706">MTLPPLRAVLFDKDGTLFDFTASWAGWMDGVIETLSDGCAARAGAIAQAVRFDRGARAFDPSSPLIAGTLDEGADLIRPHIAPDRAEGLGDYLLESSKHAAMVPPVPLAPLLQGLRARGLVLGVATNDAEASAHAHLHAAGIAAYFAHVLGYDSGYAPKPAPDMLLGFAARAGLPANSVAMVGDSTHDLFAARAAGMVTIGVLTGLADAATLAPHADLVLPDIGHLPDHLG</sequence>
<dbReference type="NCBIfam" id="TIGR01549">
    <property type="entry name" value="HAD-SF-IA-v1"/>
    <property type="match status" value="1"/>
</dbReference>